<evidence type="ECO:0000313" key="6">
    <source>
        <dbReference type="EMBL" id="SFF51050.1"/>
    </source>
</evidence>
<dbReference type="STRING" id="1529.SAMN04487885_101242"/>
<keyword evidence="2" id="KW-0547">Nucleotide-binding</keyword>
<dbReference type="Gene3D" id="3.30.230.10">
    <property type="match status" value="1"/>
</dbReference>
<organism evidence="6 7">
    <name type="scientific">Clostridium cadaveris</name>
    <dbReference type="NCBI Taxonomy" id="1529"/>
    <lineage>
        <taxon>Bacteria</taxon>
        <taxon>Bacillati</taxon>
        <taxon>Bacillota</taxon>
        <taxon>Clostridia</taxon>
        <taxon>Eubacteriales</taxon>
        <taxon>Clostridiaceae</taxon>
        <taxon>Clostridium</taxon>
    </lineage>
</organism>
<dbReference type="Pfam" id="PF13335">
    <property type="entry name" value="Mg_chelatase_C"/>
    <property type="match status" value="1"/>
</dbReference>
<dbReference type="InterPro" id="IPR003593">
    <property type="entry name" value="AAA+_ATPase"/>
</dbReference>
<evidence type="ECO:0000313" key="7">
    <source>
        <dbReference type="Proteomes" id="UP000182135"/>
    </source>
</evidence>
<reference evidence="5 8" key="2">
    <citation type="submission" date="2018-03" db="EMBL/GenBank/DDBJ databases">
        <title>The uncultured portion of the human microbiome is neutrally assembled.</title>
        <authorList>
            <person name="Jeraldo P."/>
            <person name="Boardman L."/>
            <person name="White B.A."/>
            <person name="Nelson H."/>
            <person name="Goldenfeld N."/>
            <person name="Chia N."/>
        </authorList>
    </citation>
    <scope>NUCLEOTIDE SEQUENCE [LARGE SCALE GENOMIC DNA]</scope>
    <source>
        <strain evidence="5">CIM:MAG 903</strain>
    </source>
</reference>
<comment type="similarity">
    <text evidence="1">Belongs to the Mg-chelatase subunits D/I family. ComM subfamily.</text>
</comment>
<accession>A0A1I2JAN2</accession>
<dbReference type="RefSeq" id="WP_027638119.1">
    <property type="nucleotide sequence ID" value="NZ_BAAACD010000019.1"/>
</dbReference>
<evidence type="ECO:0000256" key="1">
    <source>
        <dbReference type="ARBA" id="ARBA00006354"/>
    </source>
</evidence>
<dbReference type="Gene3D" id="3.40.50.300">
    <property type="entry name" value="P-loop containing nucleotide triphosphate hydrolases"/>
    <property type="match status" value="1"/>
</dbReference>
<dbReference type="PRINTS" id="PR01657">
    <property type="entry name" value="MCMFAMILY"/>
</dbReference>
<dbReference type="InterPro" id="IPR020568">
    <property type="entry name" value="Ribosomal_Su5_D2-typ_SF"/>
</dbReference>
<dbReference type="Proteomes" id="UP000182135">
    <property type="component" value="Unassembled WGS sequence"/>
</dbReference>
<keyword evidence="3 5" id="KW-0067">ATP-binding</keyword>
<sequence>MPVKIKSATFRGIDGIMIEVEADVRKSLPAFHIVGLPDASIKEAKERVRSAIINSGYKFPLGKIIINLAPSNIKKEGTLLDLPIAISILALEDVIPVERLEKFLILGELALNGDIRAVNGILPIIIEAQKNGIDDFIIPYENLNECTLLKGIKVYPLSNLKEVISLLIFNDMMAVEPNGKYNPNIENSYERDLDFNEVAGHESNKRALEIAAAGNHHTVLFGEPGTGKTMLANRMCSILPTLTYEEALETTKIYSVSGHLKSNKLIYDRPFRNPHHTATTSAIIGGGKDLNMGEITLAHNGVLYLDEILEFKKDVLEVLRQPLEDKFITLSRANGNIKYPSKFLLLASMNPCKCGYYLSSDRNKQCTCTYKERKNYLSKLSGPILDRIDIFSYVPPLKSYELNSSKENNESSKAIKSRVEIARFIQAERYKGLNLRYNSDLNHAEILELIYLSSDVRDMLQIIYDKYSLTTRSYDKLIKLSRTIADLKEEKEIKKEHICEAMQYRKFINNEVI</sequence>
<evidence type="ECO:0000259" key="4">
    <source>
        <dbReference type="SMART" id="SM00382"/>
    </source>
</evidence>
<dbReference type="InterPro" id="IPR001208">
    <property type="entry name" value="MCM_dom"/>
</dbReference>
<dbReference type="InterPro" id="IPR027417">
    <property type="entry name" value="P-loop_NTPase"/>
</dbReference>
<reference evidence="6 7" key="1">
    <citation type="submission" date="2016-10" db="EMBL/GenBank/DDBJ databases">
        <authorList>
            <person name="de Groot N.N."/>
        </authorList>
    </citation>
    <scope>NUCLEOTIDE SEQUENCE [LARGE SCALE GENOMIC DNA]</scope>
    <source>
        <strain evidence="6 7">NLAE-zl-G419</strain>
    </source>
</reference>
<dbReference type="GO" id="GO:0003677">
    <property type="term" value="F:DNA binding"/>
    <property type="evidence" value="ECO:0007669"/>
    <property type="project" value="InterPro"/>
</dbReference>
<dbReference type="PANTHER" id="PTHR32039:SF7">
    <property type="entry name" value="COMPETENCE PROTEIN COMM"/>
    <property type="match status" value="1"/>
</dbReference>
<dbReference type="InterPro" id="IPR000523">
    <property type="entry name" value="Mg_chelatse_chII-like_cat_dom"/>
</dbReference>
<evidence type="ECO:0000313" key="8">
    <source>
        <dbReference type="Proteomes" id="UP000246114"/>
    </source>
</evidence>
<dbReference type="InterPro" id="IPR014721">
    <property type="entry name" value="Ribsml_uS5_D2-typ_fold_subgr"/>
</dbReference>
<evidence type="ECO:0000256" key="2">
    <source>
        <dbReference type="ARBA" id="ARBA00022741"/>
    </source>
</evidence>
<dbReference type="Proteomes" id="UP000246114">
    <property type="component" value="Unassembled WGS sequence"/>
</dbReference>
<dbReference type="Pfam" id="PF01078">
    <property type="entry name" value="Mg_chelatase"/>
    <property type="match status" value="1"/>
</dbReference>
<dbReference type="SUPFAM" id="SSF52540">
    <property type="entry name" value="P-loop containing nucleoside triphosphate hydrolases"/>
    <property type="match status" value="1"/>
</dbReference>
<name>A0A1I2JAN2_9CLOT</name>
<dbReference type="OrthoDB" id="9813147at2"/>
<proteinExistence type="inferred from homology"/>
<dbReference type="PANTHER" id="PTHR32039">
    <property type="entry name" value="MAGNESIUM-CHELATASE SUBUNIT CHLI"/>
    <property type="match status" value="1"/>
</dbReference>
<dbReference type="InterPro" id="IPR004482">
    <property type="entry name" value="Mg_chelat-rel"/>
</dbReference>
<protein>
    <submittedName>
        <fullName evidence="5">ATP-binding protein</fullName>
    </submittedName>
    <submittedName>
        <fullName evidence="6">Magnesium chelatase family protein</fullName>
    </submittedName>
</protein>
<dbReference type="Pfam" id="PF13541">
    <property type="entry name" value="ChlI"/>
    <property type="match status" value="1"/>
</dbReference>
<dbReference type="GO" id="GO:0005524">
    <property type="term" value="F:ATP binding"/>
    <property type="evidence" value="ECO:0007669"/>
    <property type="project" value="UniProtKB-KW"/>
</dbReference>
<dbReference type="eggNOG" id="COG0606">
    <property type="taxonomic scope" value="Bacteria"/>
</dbReference>
<dbReference type="InterPro" id="IPR045006">
    <property type="entry name" value="CHLI-like"/>
</dbReference>
<evidence type="ECO:0000313" key="5">
    <source>
        <dbReference type="EMBL" id="PWL53525.1"/>
    </source>
</evidence>
<dbReference type="SUPFAM" id="SSF54211">
    <property type="entry name" value="Ribosomal protein S5 domain 2-like"/>
    <property type="match status" value="1"/>
</dbReference>
<evidence type="ECO:0000256" key="3">
    <source>
        <dbReference type="ARBA" id="ARBA00022840"/>
    </source>
</evidence>
<dbReference type="EMBL" id="FOOE01000001">
    <property type="protein sequence ID" value="SFF51050.1"/>
    <property type="molecule type" value="Genomic_DNA"/>
</dbReference>
<dbReference type="SMART" id="SM00382">
    <property type="entry name" value="AAA"/>
    <property type="match status" value="1"/>
</dbReference>
<keyword evidence="7" id="KW-1185">Reference proteome</keyword>
<dbReference type="EMBL" id="QAMZ01000036">
    <property type="protein sequence ID" value="PWL53525.1"/>
    <property type="molecule type" value="Genomic_DNA"/>
</dbReference>
<dbReference type="InterPro" id="IPR025158">
    <property type="entry name" value="Mg_chelat-rel_C"/>
</dbReference>
<feature type="domain" description="AAA+ ATPase" evidence="4">
    <location>
        <begin position="214"/>
        <end position="395"/>
    </location>
</feature>
<gene>
    <name evidence="5" type="ORF">DBY38_07275</name>
    <name evidence="6" type="ORF">SAMN04487885_101242</name>
</gene>
<dbReference type="AlphaFoldDB" id="A0A1I2JAN2"/>
<dbReference type="NCBIfam" id="TIGR00368">
    <property type="entry name" value="YifB family Mg chelatase-like AAA ATPase"/>
    <property type="match status" value="1"/>
</dbReference>